<accession>A0AAV4APL1</accession>
<name>A0AAV4APL1_9GAST</name>
<evidence type="ECO:0000313" key="2">
    <source>
        <dbReference type="Proteomes" id="UP000735302"/>
    </source>
</evidence>
<reference evidence="1 2" key="1">
    <citation type="journal article" date="2021" name="Elife">
        <title>Chloroplast acquisition without the gene transfer in kleptoplastic sea slugs, Plakobranchus ocellatus.</title>
        <authorList>
            <person name="Maeda T."/>
            <person name="Takahashi S."/>
            <person name="Yoshida T."/>
            <person name="Shimamura S."/>
            <person name="Takaki Y."/>
            <person name="Nagai Y."/>
            <person name="Toyoda A."/>
            <person name="Suzuki Y."/>
            <person name="Arimoto A."/>
            <person name="Ishii H."/>
            <person name="Satoh N."/>
            <person name="Nishiyama T."/>
            <person name="Hasebe M."/>
            <person name="Maruyama T."/>
            <person name="Minagawa J."/>
            <person name="Obokata J."/>
            <person name="Shigenobu S."/>
        </authorList>
    </citation>
    <scope>NUCLEOTIDE SEQUENCE [LARGE SCALE GENOMIC DNA]</scope>
</reference>
<sequence>MVPYSVDRTVGGLWRGHEDGLQQYHRTESTAELSQLQTLAAALAGIQEIQGPASFFNSVSLRYVAFTLQQDVPPGLQDILVGRTRSFRSSFSQPSFHPDFLGASQATQNSVDIIIMYTHLITTLSTLPFKQNPPWPSGCDNHTLHTVYCLKRFRRSFTGAQTNRKLQNSNSLRMCTTRTTKLKLVKKSQTYTIPPSKGILT</sequence>
<comment type="caution">
    <text evidence="1">The sequence shown here is derived from an EMBL/GenBank/DDBJ whole genome shotgun (WGS) entry which is preliminary data.</text>
</comment>
<gene>
    <name evidence="1" type="ORF">PoB_003573700</name>
</gene>
<organism evidence="1 2">
    <name type="scientific">Plakobranchus ocellatus</name>
    <dbReference type="NCBI Taxonomy" id="259542"/>
    <lineage>
        <taxon>Eukaryota</taxon>
        <taxon>Metazoa</taxon>
        <taxon>Spiralia</taxon>
        <taxon>Lophotrochozoa</taxon>
        <taxon>Mollusca</taxon>
        <taxon>Gastropoda</taxon>
        <taxon>Heterobranchia</taxon>
        <taxon>Euthyneura</taxon>
        <taxon>Panpulmonata</taxon>
        <taxon>Sacoglossa</taxon>
        <taxon>Placobranchoidea</taxon>
        <taxon>Plakobranchidae</taxon>
        <taxon>Plakobranchus</taxon>
    </lineage>
</organism>
<dbReference type="Proteomes" id="UP000735302">
    <property type="component" value="Unassembled WGS sequence"/>
</dbReference>
<keyword evidence="2" id="KW-1185">Reference proteome</keyword>
<dbReference type="AlphaFoldDB" id="A0AAV4APL1"/>
<proteinExistence type="predicted"/>
<evidence type="ECO:0000313" key="1">
    <source>
        <dbReference type="EMBL" id="GFO09232.1"/>
    </source>
</evidence>
<protein>
    <submittedName>
        <fullName evidence="1">Uncharacterized protein</fullName>
    </submittedName>
</protein>
<dbReference type="EMBL" id="BLXT01004061">
    <property type="protein sequence ID" value="GFO09232.1"/>
    <property type="molecule type" value="Genomic_DNA"/>
</dbReference>